<name>A0A1Z3HHQ4_9CYAN</name>
<dbReference type="STRING" id="1641165.XM38_10840"/>
<accession>A0A1Z3HHQ4</accession>
<dbReference type="EMBL" id="CP021983">
    <property type="protein sequence ID" value="ASC69824.1"/>
    <property type="molecule type" value="Genomic_DNA"/>
</dbReference>
<proteinExistence type="predicted"/>
<evidence type="ECO:0000313" key="2">
    <source>
        <dbReference type="Proteomes" id="UP000191901"/>
    </source>
</evidence>
<dbReference type="OrthoDB" id="324927at2"/>
<organism evidence="1 2">
    <name type="scientific">Halomicronema hongdechloris C2206</name>
    <dbReference type="NCBI Taxonomy" id="1641165"/>
    <lineage>
        <taxon>Bacteria</taxon>
        <taxon>Bacillati</taxon>
        <taxon>Cyanobacteriota</taxon>
        <taxon>Cyanophyceae</taxon>
        <taxon>Nodosilineales</taxon>
        <taxon>Nodosilineaceae</taxon>
        <taxon>Halomicronema</taxon>
    </lineage>
</organism>
<gene>
    <name evidence="1" type="ORF">XM38_007540</name>
</gene>
<dbReference type="AlphaFoldDB" id="A0A1Z3HHQ4"/>
<sequence>MIQRLLYRVLKGDLYRTIGRFLLVRRLYSWLQGRRQGRQPWRYRLRLRPRETSLVEGVEAHQYVAELRQEAVSFRLRLPPQLVKQIYQFAETADCREPGRDDLFRASDIKAGKVCQDIPVLRGLVQHPMACDGVEHLMRDPLLLQIARDYLGYWPNQVMANLVWSFVVPEMPEALRKERYNPLSYHYDVAGFNFMSAYFYLTPVDAQSGAHVMIRQSHGRKPWYAWMARRSGRQPDERLFQYYGRAQELVIEGAAGFGFVQDPSCFHKLLSPTKADRLLLHIRYA</sequence>
<protein>
    <submittedName>
        <fullName evidence="1">Uncharacterized protein</fullName>
    </submittedName>
</protein>
<dbReference type="KEGG" id="hhg:XM38_007540"/>
<evidence type="ECO:0000313" key="1">
    <source>
        <dbReference type="EMBL" id="ASC69824.1"/>
    </source>
</evidence>
<reference evidence="1 2" key="1">
    <citation type="journal article" date="2016" name="Biochim. Biophys. Acta">
        <title>Characterization of red-shifted phycobilisomes isolated from the chlorophyll f-containing cyanobacterium Halomicronema hongdechloris.</title>
        <authorList>
            <person name="Li Y."/>
            <person name="Lin Y."/>
            <person name="Garvey C.J."/>
            <person name="Birch D."/>
            <person name="Corkery R.W."/>
            <person name="Loughlin P.C."/>
            <person name="Scheer H."/>
            <person name="Willows R.D."/>
            <person name="Chen M."/>
        </authorList>
    </citation>
    <scope>NUCLEOTIDE SEQUENCE [LARGE SCALE GENOMIC DNA]</scope>
    <source>
        <strain evidence="1 2">C2206</strain>
    </source>
</reference>
<dbReference type="RefSeq" id="WP_080808863.1">
    <property type="nucleotide sequence ID" value="NZ_CP021983.2"/>
</dbReference>
<dbReference type="SUPFAM" id="SSF51197">
    <property type="entry name" value="Clavaminate synthase-like"/>
    <property type="match status" value="1"/>
</dbReference>
<dbReference type="Proteomes" id="UP000191901">
    <property type="component" value="Chromosome"/>
</dbReference>
<keyword evidence="2" id="KW-1185">Reference proteome</keyword>
<dbReference type="Gene3D" id="2.60.120.620">
    <property type="entry name" value="q2cbj1_9rhob like domain"/>
    <property type="match status" value="1"/>
</dbReference>